<dbReference type="Gene3D" id="2.40.50.140">
    <property type="entry name" value="Nucleic acid-binding proteins"/>
    <property type="match status" value="1"/>
</dbReference>
<dbReference type="Proteomes" id="UP000253501">
    <property type="component" value="Unassembled WGS sequence"/>
</dbReference>
<dbReference type="SUPFAM" id="SSF50249">
    <property type="entry name" value="Nucleic acid-binding proteins"/>
    <property type="match status" value="1"/>
</dbReference>
<dbReference type="PANTHER" id="PTHR34075:SF4">
    <property type="entry name" value="DUF35 DOMAIN-CONTAINING PROTEIN"/>
    <property type="match status" value="1"/>
</dbReference>
<dbReference type="EMBL" id="QDHA01000084">
    <property type="protein sequence ID" value="RCJ05034.1"/>
    <property type="molecule type" value="Genomic_DNA"/>
</dbReference>
<protein>
    <submittedName>
        <fullName evidence="3">Zn-ribbon domain-containing OB-fold protein</fullName>
    </submittedName>
</protein>
<dbReference type="InterPro" id="IPR012340">
    <property type="entry name" value="NA-bd_OB-fold"/>
</dbReference>
<dbReference type="RefSeq" id="WP_114134828.1">
    <property type="nucleotide sequence ID" value="NZ_CP068436.1"/>
</dbReference>
<evidence type="ECO:0000259" key="1">
    <source>
        <dbReference type="Pfam" id="PF01796"/>
    </source>
</evidence>
<dbReference type="InterPro" id="IPR002878">
    <property type="entry name" value="ChsH2_C"/>
</dbReference>
<dbReference type="Gene3D" id="6.10.30.10">
    <property type="match status" value="1"/>
</dbReference>
<feature type="domain" description="ChsH2 C-terminal OB-fold" evidence="1">
    <location>
        <begin position="73"/>
        <end position="137"/>
    </location>
</feature>
<evidence type="ECO:0000313" key="3">
    <source>
        <dbReference type="EMBL" id="RCJ05034.1"/>
    </source>
</evidence>
<dbReference type="AlphaFoldDB" id="A0A367PBV3"/>
<dbReference type="InterPro" id="IPR052513">
    <property type="entry name" value="Thioester_dehydratase-like"/>
</dbReference>
<feature type="domain" description="ChsH2 rubredoxin-like zinc ribbon" evidence="2">
    <location>
        <begin position="39"/>
        <end position="68"/>
    </location>
</feature>
<dbReference type="Pfam" id="PF12172">
    <property type="entry name" value="zf-ChsH2"/>
    <property type="match status" value="1"/>
</dbReference>
<dbReference type="PANTHER" id="PTHR34075">
    <property type="entry name" value="BLR3430 PROTEIN"/>
    <property type="match status" value="1"/>
</dbReference>
<name>A0A367PBV3_CUPNE</name>
<sequence length="158" mass="17360">MYPAYLEDAEPAILRQPVLYADINYDVGETNGRFFAALRDHGRITATCCAACARSYVPPRLSCPECFAKLNDWVDVSDTGTVVSFTIVREPGMLQPVARPYVLALIRLDGADTALAHYLGDVDAAAVKTGMRVRAVLADERMGNIWDIRYFKPVGDSA</sequence>
<proteinExistence type="predicted"/>
<evidence type="ECO:0000259" key="2">
    <source>
        <dbReference type="Pfam" id="PF12172"/>
    </source>
</evidence>
<comment type="caution">
    <text evidence="3">The sequence shown here is derived from an EMBL/GenBank/DDBJ whole genome shotgun (WGS) entry which is preliminary data.</text>
</comment>
<dbReference type="Pfam" id="PF01796">
    <property type="entry name" value="OB_ChsH2_C"/>
    <property type="match status" value="1"/>
</dbReference>
<accession>A0A367PBV3</accession>
<evidence type="ECO:0000313" key="4">
    <source>
        <dbReference type="Proteomes" id="UP000253501"/>
    </source>
</evidence>
<gene>
    <name evidence="3" type="ORF">DDK22_28490</name>
</gene>
<organism evidence="3 4">
    <name type="scientific">Cupriavidus necator</name>
    <name type="common">Alcaligenes eutrophus</name>
    <name type="synonym">Ralstonia eutropha</name>
    <dbReference type="NCBI Taxonomy" id="106590"/>
    <lineage>
        <taxon>Bacteria</taxon>
        <taxon>Pseudomonadati</taxon>
        <taxon>Pseudomonadota</taxon>
        <taxon>Betaproteobacteria</taxon>
        <taxon>Burkholderiales</taxon>
        <taxon>Burkholderiaceae</taxon>
        <taxon>Cupriavidus</taxon>
    </lineage>
</organism>
<reference evidence="3 4" key="1">
    <citation type="submission" date="2018-04" db="EMBL/GenBank/DDBJ databases">
        <title>Cupriavidus necator CR12 genome sequencing and assembly.</title>
        <authorList>
            <person name="Ben Fekih I."/>
            <person name="Mazhar H.S."/>
            <person name="Bello S.K."/>
            <person name="Rensing C."/>
        </authorList>
    </citation>
    <scope>NUCLEOTIDE SEQUENCE [LARGE SCALE GENOMIC DNA]</scope>
    <source>
        <strain evidence="3 4">CR12</strain>
    </source>
</reference>
<dbReference type="InterPro" id="IPR022002">
    <property type="entry name" value="ChsH2_Znr"/>
</dbReference>